<dbReference type="GeneID" id="67004024"/>
<keyword evidence="3" id="KW-0479">Metal-binding</keyword>
<evidence type="ECO:0000256" key="2">
    <source>
        <dbReference type="ARBA" id="ARBA00008072"/>
    </source>
</evidence>
<organism evidence="6 7">
    <name type="scientific">Aspergillus pseudoviridinutans</name>
    <dbReference type="NCBI Taxonomy" id="1517512"/>
    <lineage>
        <taxon>Eukaryota</taxon>
        <taxon>Fungi</taxon>
        <taxon>Dikarya</taxon>
        <taxon>Ascomycota</taxon>
        <taxon>Pezizomycotina</taxon>
        <taxon>Eurotiomycetes</taxon>
        <taxon>Eurotiomycetidae</taxon>
        <taxon>Eurotiales</taxon>
        <taxon>Aspergillaceae</taxon>
        <taxon>Aspergillus</taxon>
        <taxon>Aspergillus subgen. Fumigati</taxon>
    </lineage>
</organism>
<protein>
    <recommendedName>
        <fullName evidence="8">Alcohol dehydrogenase-like C-terminal domain-containing protein</fullName>
    </recommendedName>
</protein>
<evidence type="ECO:0000256" key="3">
    <source>
        <dbReference type="ARBA" id="ARBA00022723"/>
    </source>
</evidence>
<dbReference type="GO" id="GO:0046872">
    <property type="term" value="F:metal ion binding"/>
    <property type="evidence" value="ECO:0007669"/>
    <property type="project" value="UniProtKB-KW"/>
</dbReference>
<sequence length="110" mass="12143">MESCVQTSIYAADNGGQVVLVGMGTAIQSWPVAEITGREINIVSVWRYINCYPRAIEILEAVKNKTLKLDSAKLITHRFSGLESIPQAYETACRTRDADSNLIIKTVVNL</sequence>
<proteinExistence type="inferred from homology"/>
<evidence type="ECO:0000256" key="5">
    <source>
        <dbReference type="ARBA" id="ARBA00023002"/>
    </source>
</evidence>
<keyword evidence="7" id="KW-1185">Reference proteome</keyword>
<dbReference type="GO" id="GO:0003939">
    <property type="term" value="F:L-iditol 2-dehydrogenase (NAD+) activity"/>
    <property type="evidence" value="ECO:0007669"/>
    <property type="project" value="TreeGrafter"/>
</dbReference>
<comment type="cofactor">
    <cofactor evidence="1">
        <name>Zn(2+)</name>
        <dbReference type="ChEBI" id="CHEBI:29105"/>
    </cofactor>
</comment>
<dbReference type="Gene3D" id="3.40.50.720">
    <property type="entry name" value="NAD(P)-binding Rossmann-like Domain"/>
    <property type="match status" value="1"/>
</dbReference>
<dbReference type="AlphaFoldDB" id="A0A9P3BDW0"/>
<evidence type="ECO:0000256" key="1">
    <source>
        <dbReference type="ARBA" id="ARBA00001947"/>
    </source>
</evidence>
<evidence type="ECO:0008006" key="8">
    <source>
        <dbReference type="Google" id="ProtNLM"/>
    </source>
</evidence>
<keyword evidence="5" id="KW-0560">Oxidoreductase</keyword>
<accession>A0A9P3BDW0</accession>
<comment type="caution">
    <text evidence="6">The sequence shown here is derived from an EMBL/GenBank/DDBJ whole genome shotgun (WGS) entry which is preliminary data.</text>
</comment>
<dbReference type="PANTHER" id="PTHR43161">
    <property type="entry name" value="SORBITOL DEHYDROGENASE"/>
    <property type="match status" value="1"/>
</dbReference>
<dbReference type="Gene3D" id="3.90.180.10">
    <property type="entry name" value="Medium-chain alcohol dehydrogenases, catalytic domain"/>
    <property type="match status" value="1"/>
</dbReference>
<dbReference type="PANTHER" id="PTHR43161:SF25">
    <property type="entry name" value="ALCOHOL DEHYDROGENASE, PUTATIVE (AFU_ORTHOLOGUE AFUA_1G14390)-RELATED"/>
    <property type="match status" value="1"/>
</dbReference>
<dbReference type="OrthoDB" id="5363962at2759"/>
<dbReference type="Proteomes" id="UP001043456">
    <property type="component" value="Unassembled WGS sequence"/>
</dbReference>
<evidence type="ECO:0000313" key="6">
    <source>
        <dbReference type="EMBL" id="GIJ86523.1"/>
    </source>
</evidence>
<dbReference type="RefSeq" id="XP_043157270.1">
    <property type="nucleotide sequence ID" value="XM_043301335.1"/>
</dbReference>
<keyword evidence="4" id="KW-0862">Zinc</keyword>
<gene>
    <name evidence="6" type="ORF">Asppvi_005412</name>
</gene>
<comment type="similarity">
    <text evidence="2">Belongs to the zinc-containing alcohol dehydrogenase family.</text>
</comment>
<evidence type="ECO:0000313" key="7">
    <source>
        <dbReference type="Proteomes" id="UP001043456"/>
    </source>
</evidence>
<reference evidence="6 7" key="1">
    <citation type="submission" date="2018-10" db="EMBL/GenBank/DDBJ databases">
        <title>Pan-genome distribution and transcriptional activeness of fungal secondary metabolism genes in Aspergillus section Fumigati.</title>
        <authorList>
            <person name="Takahashi H."/>
            <person name="Umemura M."/>
            <person name="Ninomiya A."/>
            <person name="Kusuya Y."/>
            <person name="Urayama S."/>
            <person name="Shimizu M."/>
            <person name="Watanabe A."/>
            <person name="Kamei K."/>
            <person name="Yaguchi T."/>
            <person name="Hagiwara D."/>
        </authorList>
    </citation>
    <scope>NUCLEOTIDE SEQUENCE [LARGE SCALE GENOMIC DNA]</scope>
    <source>
        <strain evidence="6 7">IFM 55266</strain>
    </source>
</reference>
<dbReference type="GO" id="GO:0006062">
    <property type="term" value="P:sorbitol catabolic process"/>
    <property type="evidence" value="ECO:0007669"/>
    <property type="project" value="TreeGrafter"/>
</dbReference>
<name>A0A9P3BDW0_9EURO</name>
<evidence type="ECO:0000256" key="4">
    <source>
        <dbReference type="ARBA" id="ARBA00022833"/>
    </source>
</evidence>
<dbReference type="EMBL" id="BHVY01000003">
    <property type="protein sequence ID" value="GIJ86523.1"/>
    <property type="molecule type" value="Genomic_DNA"/>
</dbReference>